<dbReference type="PANTHER" id="PTHR43547">
    <property type="entry name" value="TWO-COMPONENT HISTIDINE KINASE"/>
    <property type="match status" value="1"/>
</dbReference>
<evidence type="ECO:0000259" key="3">
    <source>
        <dbReference type="PROSITE" id="PS50109"/>
    </source>
</evidence>
<dbReference type="SUPFAM" id="SSF101898">
    <property type="entry name" value="NHL repeat"/>
    <property type="match status" value="1"/>
</dbReference>
<dbReference type="Gene3D" id="2.60.40.10">
    <property type="entry name" value="Immunoglobulins"/>
    <property type="match status" value="1"/>
</dbReference>
<name>A0A1G7Y2Q1_9BACT</name>
<evidence type="ECO:0000313" key="4">
    <source>
        <dbReference type="EMBL" id="SDG90240.1"/>
    </source>
</evidence>
<evidence type="ECO:0000256" key="2">
    <source>
        <dbReference type="SAM" id="Phobius"/>
    </source>
</evidence>
<dbReference type="GO" id="GO:0046983">
    <property type="term" value="F:protein dimerization activity"/>
    <property type="evidence" value="ECO:0007669"/>
    <property type="project" value="InterPro"/>
</dbReference>
<dbReference type="InterPro" id="IPR011712">
    <property type="entry name" value="Sig_transdc_His_kin_sub3_dim/P"/>
</dbReference>
<dbReference type="InterPro" id="IPR015943">
    <property type="entry name" value="WD40/YVTN_repeat-like_dom_sf"/>
</dbReference>
<dbReference type="InterPro" id="IPR005467">
    <property type="entry name" value="His_kinase_dom"/>
</dbReference>
<dbReference type="PANTHER" id="PTHR43547:SF2">
    <property type="entry name" value="HYBRID SIGNAL TRANSDUCTION HISTIDINE KINASE C"/>
    <property type="match status" value="1"/>
</dbReference>
<feature type="transmembrane region" description="Helical" evidence="2">
    <location>
        <begin position="771"/>
        <end position="788"/>
    </location>
</feature>
<keyword evidence="2" id="KW-0812">Transmembrane</keyword>
<dbReference type="AlphaFoldDB" id="A0A1G7Y2Q1"/>
<dbReference type="STRING" id="659014.SAMN04487996_12525"/>
<sequence length="1003" mass="112477">MIFRVLLLVIFLLFSGSGHGQNYIFNRLTIGEGLLSNHVLCVWQDSTGYLWIGTQGGLQRFDGISMRTVLDERVDQILTDSAGTVWIRSGGRVATLNTSNFSVRYVAYQGDKEVYGPFKVWLRKDDAGRVFLVYVGKNCQYLGSDGRFSPRSGPFTLPDSLLVTDVVPDTRLDRYWVLSRNDFGFWDKKTRSYHSGSQSHDPMLASRKLPPVIQRLFIDRKSRYWMVATGPSRTRFFCFDRASGKFTTDTLGMNGGDASDLYEVYGFGNYEDSIVVAYGMNYFRGHHGKSFIDLRSPGSNPYGIHFNSIAGIFQDREGMLWVATDNGLYYTAGNKNQYTHILFSQEKRRASISSLLPDRQNRLWIGTWGRGTFVLSNEFSNPQIEPVAAFNNLGDPMQRVLALYEDRRGDVWAGCDQGRIALYHTGSKTATLYAPKAFENSSVTQIAGDKAGKLWIGLRNGDIWVHDPSLPFSDKNLKKAFALGGAVNRMLFLPDGLLWAAVTGKGLYIINAQHERLVHTIDLAKTGNSYIAGIRDIMPLNDSLVMVAGERLGTINTKTYTVRFDNAHTGRLAGTIFALGKDQNQHIWLGGASGIYKLNPSTKMLTKYSQQDGLLTIHSNSYVPERSATLKNGRLAFGGNQHLVIFDPNEYKTSPRPPDVTITGFQLNNRYLSLDSLLRPGAITLPYTHNSFRIDFAAISFAQRERTTYEYKMDGLDADWMILPSGGHVSYNFLPDGRYTFSVRAKNEQGEYSPKTTTLELRIKPPFWKTIWFYLLVASLTACVLFFLHRLRVEKLLHIEKVRNRLARDLHDDMGSTLSTINILSSMALDQKSLDEAKSKQYLTTISQSTHQMMEAMDDIVWSINPVNDSMARILARMKETAGAVLEPQQIDYRFETEPSVAELHLSMESRREIFLIFKEALNNIVKYAGCSLVTVGLSRKAAQLMLTIADNGVGFDMPQPGSTVRGNGLKNMQIRAGNVNGTLTVVSKPGDGTTITLWMPIA</sequence>
<dbReference type="InterPro" id="IPR013783">
    <property type="entry name" value="Ig-like_fold"/>
</dbReference>
<evidence type="ECO:0000313" key="5">
    <source>
        <dbReference type="Proteomes" id="UP000198748"/>
    </source>
</evidence>
<dbReference type="GO" id="GO:0000155">
    <property type="term" value="F:phosphorelay sensor kinase activity"/>
    <property type="evidence" value="ECO:0007669"/>
    <property type="project" value="InterPro"/>
</dbReference>
<dbReference type="InterPro" id="IPR011123">
    <property type="entry name" value="Y_Y_Y"/>
</dbReference>
<dbReference type="Pfam" id="PF02518">
    <property type="entry name" value="HATPase_c"/>
    <property type="match status" value="1"/>
</dbReference>
<dbReference type="PROSITE" id="PS50109">
    <property type="entry name" value="HIS_KIN"/>
    <property type="match status" value="1"/>
</dbReference>
<dbReference type="CDD" id="cd16917">
    <property type="entry name" value="HATPase_UhpB-NarQ-NarX-like"/>
    <property type="match status" value="1"/>
</dbReference>
<organism evidence="4 5">
    <name type="scientific">Dyadobacter soli</name>
    <dbReference type="NCBI Taxonomy" id="659014"/>
    <lineage>
        <taxon>Bacteria</taxon>
        <taxon>Pseudomonadati</taxon>
        <taxon>Bacteroidota</taxon>
        <taxon>Cytophagia</taxon>
        <taxon>Cytophagales</taxon>
        <taxon>Spirosomataceae</taxon>
        <taxon>Dyadobacter</taxon>
    </lineage>
</organism>
<dbReference type="Pfam" id="PF07494">
    <property type="entry name" value="Reg_prop"/>
    <property type="match status" value="1"/>
</dbReference>
<protein>
    <submittedName>
        <fullName evidence="4">Two component regulator propeller</fullName>
    </submittedName>
</protein>
<proteinExistence type="predicted"/>
<dbReference type="Gene3D" id="2.130.10.10">
    <property type="entry name" value="YVTN repeat-like/Quinoprotein amine dehydrogenase"/>
    <property type="match status" value="2"/>
</dbReference>
<dbReference type="EMBL" id="FNAN01000025">
    <property type="protein sequence ID" value="SDG90240.1"/>
    <property type="molecule type" value="Genomic_DNA"/>
</dbReference>
<dbReference type="SUPFAM" id="SSF55874">
    <property type="entry name" value="ATPase domain of HSP90 chaperone/DNA topoisomerase II/histidine kinase"/>
    <property type="match status" value="1"/>
</dbReference>
<dbReference type="InterPro" id="IPR036890">
    <property type="entry name" value="HATPase_C_sf"/>
</dbReference>
<reference evidence="5" key="1">
    <citation type="submission" date="2016-10" db="EMBL/GenBank/DDBJ databases">
        <authorList>
            <person name="Varghese N."/>
            <person name="Submissions S."/>
        </authorList>
    </citation>
    <scope>NUCLEOTIDE SEQUENCE [LARGE SCALE GENOMIC DNA]</scope>
    <source>
        <strain evidence="5">DSM 25329</strain>
    </source>
</reference>
<keyword evidence="2" id="KW-0472">Membrane</keyword>
<dbReference type="Gene3D" id="3.30.565.10">
    <property type="entry name" value="Histidine kinase-like ATPase, C-terminal domain"/>
    <property type="match status" value="1"/>
</dbReference>
<dbReference type="Proteomes" id="UP000198748">
    <property type="component" value="Unassembled WGS sequence"/>
</dbReference>
<dbReference type="InterPro" id="IPR003594">
    <property type="entry name" value="HATPase_dom"/>
</dbReference>
<dbReference type="RefSeq" id="WP_090157031.1">
    <property type="nucleotide sequence ID" value="NZ_FNAN01000025.1"/>
</dbReference>
<keyword evidence="2" id="KW-1133">Transmembrane helix</keyword>
<dbReference type="Pfam" id="PF07495">
    <property type="entry name" value="Y_Y_Y"/>
    <property type="match status" value="1"/>
</dbReference>
<evidence type="ECO:0000256" key="1">
    <source>
        <dbReference type="ARBA" id="ARBA00022553"/>
    </source>
</evidence>
<accession>A0A1G7Y2Q1</accession>
<dbReference type="OrthoDB" id="9778366at2"/>
<feature type="domain" description="Histidine kinase" evidence="3">
    <location>
        <begin position="809"/>
        <end position="1003"/>
    </location>
</feature>
<gene>
    <name evidence="4" type="ORF">SAMN04487996_12525</name>
</gene>
<dbReference type="Gene3D" id="1.20.5.1930">
    <property type="match status" value="1"/>
</dbReference>
<keyword evidence="5" id="KW-1185">Reference proteome</keyword>
<dbReference type="GO" id="GO:0016020">
    <property type="term" value="C:membrane"/>
    <property type="evidence" value="ECO:0007669"/>
    <property type="project" value="InterPro"/>
</dbReference>
<keyword evidence="1" id="KW-0597">Phosphoprotein</keyword>
<dbReference type="InterPro" id="IPR011110">
    <property type="entry name" value="Reg_prop"/>
</dbReference>
<dbReference type="Pfam" id="PF07730">
    <property type="entry name" value="HisKA_3"/>
    <property type="match status" value="1"/>
</dbReference>